<organism evidence="1">
    <name type="scientific">Heliothis virescens</name>
    <name type="common">Tobacco budworm moth</name>
    <dbReference type="NCBI Taxonomy" id="7102"/>
    <lineage>
        <taxon>Eukaryota</taxon>
        <taxon>Metazoa</taxon>
        <taxon>Ecdysozoa</taxon>
        <taxon>Arthropoda</taxon>
        <taxon>Hexapoda</taxon>
        <taxon>Insecta</taxon>
        <taxon>Pterygota</taxon>
        <taxon>Neoptera</taxon>
        <taxon>Endopterygota</taxon>
        <taxon>Lepidoptera</taxon>
        <taxon>Glossata</taxon>
        <taxon>Ditrysia</taxon>
        <taxon>Noctuoidea</taxon>
        <taxon>Noctuidae</taxon>
        <taxon>Heliothinae</taxon>
        <taxon>Heliothis</taxon>
    </lineage>
</organism>
<evidence type="ECO:0000313" key="1">
    <source>
        <dbReference type="EMBL" id="PCG75500.1"/>
    </source>
</evidence>
<dbReference type="AlphaFoldDB" id="A0A2A4JVT5"/>
<reference evidence="1" key="1">
    <citation type="submission" date="2017-09" db="EMBL/GenBank/DDBJ databases">
        <title>Contemporary evolution of a Lepidopteran species, Heliothis virescens, in response to modern agricultural practices.</title>
        <authorList>
            <person name="Fritz M.L."/>
            <person name="Deyonke A.M."/>
            <person name="Papanicolaou A."/>
            <person name="Micinski S."/>
            <person name="Westbrook J."/>
            <person name="Gould F."/>
        </authorList>
    </citation>
    <scope>NUCLEOTIDE SEQUENCE [LARGE SCALE GENOMIC DNA]</scope>
    <source>
        <strain evidence="1">HvINT-</strain>
        <tissue evidence="1">Whole body</tissue>
    </source>
</reference>
<protein>
    <recommendedName>
        <fullName evidence="2">Pentacotripeptide-repeat region of PRORP domain-containing protein</fullName>
    </recommendedName>
</protein>
<sequence>MNITRLHVTKQLLNYVRLINNVQRLQRLIPSCGYYSTFTLDAFTSEIFERHKSRYQTNDFPETRIQHCTSANDTDRLPNLTSTELENVFSELLTKNKHKEIEELVVKCQNFRKLLTYATVKKLFRFYSMNGKPQMVVVLQNYCAIVDPKSYRTNGEFLHYLAKAECIKGNSEKGLSILKSCYMKYNSLRSFYRIIFRELIQDSVLNRSEASLVIFKKYVMEFSKEWSDHYPLVCFWHICWSSTWFSDQMLGNELLEMSDVLLDIVGDKATAFSIMALKDFNEDAVVRLLQTLLKYDMMKEYVAVLQVFFNYKLRNRDIRGCAEIIRNCEALGVTLPSDQQGRYIKMLIDGKSKWPKAPTKTQSKDFKLKF</sequence>
<gene>
    <name evidence="1" type="ORF">B5V51_11556</name>
</gene>
<evidence type="ECO:0008006" key="2">
    <source>
        <dbReference type="Google" id="ProtNLM"/>
    </source>
</evidence>
<name>A0A2A4JVT5_HELVI</name>
<comment type="caution">
    <text evidence="1">The sequence shown here is derived from an EMBL/GenBank/DDBJ whole genome shotgun (WGS) entry which is preliminary data.</text>
</comment>
<proteinExistence type="predicted"/>
<accession>A0A2A4JVT5</accession>
<dbReference type="EMBL" id="NWSH01000585">
    <property type="protein sequence ID" value="PCG75500.1"/>
    <property type="molecule type" value="Genomic_DNA"/>
</dbReference>